<dbReference type="EMBL" id="JAGWCR010000021">
    <property type="protein sequence ID" value="MBS3652214.1"/>
    <property type="molecule type" value="Genomic_DNA"/>
</dbReference>
<proteinExistence type="predicted"/>
<gene>
    <name evidence="1" type="ORF">KEU06_26825</name>
</gene>
<evidence type="ECO:0000313" key="2">
    <source>
        <dbReference type="Proteomes" id="UP000680348"/>
    </source>
</evidence>
<reference evidence="1" key="1">
    <citation type="submission" date="2021-04" db="EMBL/GenBank/DDBJ databases">
        <title>Pseudaminobacter soli sp. nov., isolated from paddy soil contaminated by heavy metals.</title>
        <authorList>
            <person name="Zhang K."/>
        </authorList>
    </citation>
    <scope>NUCLEOTIDE SEQUENCE</scope>
    <source>
        <strain evidence="1">19-2017</strain>
    </source>
</reference>
<organism evidence="1 2">
    <name type="scientific">Pseudaminobacter soli</name>
    <name type="common">ex Zhang et al. 2022</name>
    <dbReference type="NCBI Taxonomy" id="2831468"/>
    <lineage>
        <taxon>Bacteria</taxon>
        <taxon>Pseudomonadati</taxon>
        <taxon>Pseudomonadota</taxon>
        <taxon>Alphaproteobacteria</taxon>
        <taxon>Hyphomicrobiales</taxon>
        <taxon>Phyllobacteriaceae</taxon>
        <taxon>Pseudaminobacter</taxon>
    </lineage>
</organism>
<protein>
    <submittedName>
        <fullName evidence="1">DUF3606 domain-containing protein</fullName>
    </submittedName>
</protein>
<dbReference type="InterPro" id="IPR022037">
    <property type="entry name" value="DUF3606"/>
</dbReference>
<dbReference type="Pfam" id="PF12244">
    <property type="entry name" value="DUF3606"/>
    <property type="match status" value="1"/>
</dbReference>
<dbReference type="RefSeq" id="WP_188257768.1">
    <property type="nucleotide sequence ID" value="NZ_JABVCF010000021.1"/>
</dbReference>
<evidence type="ECO:0000313" key="1">
    <source>
        <dbReference type="EMBL" id="MBS3652214.1"/>
    </source>
</evidence>
<name>A0A942E1T3_9HYPH</name>
<comment type="caution">
    <text evidence="1">The sequence shown here is derived from an EMBL/GenBank/DDBJ whole genome shotgun (WGS) entry which is preliminary data.</text>
</comment>
<sequence length="60" mass="6895">MADDKSKQGNRDRSRVAGDEDYEIRYFAQEAGISIEQARDLIARHGNDRETLIREAKKLS</sequence>
<dbReference type="AlphaFoldDB" id="A0A942E1T3"/>
<accession>A0A942E1T3</accession>
<dbReference type="Proteomes" id="UP000680348">
    <property type="component" value="Unassembled WGS sequence"/>
</dbReference>
<keyword evidence="2" id="KW-1185">Reference proteome</keyword>